<proteinExistence type="inferred from homology"/>
<name>A0A372M0K8_9ACTN</name>
<dbReference type="Gene3D" id="1.10.40.30">
    <property type="entry name" value="Fumarase/aspartase (C-terminal domain)"/>
    <property type="match status" value="1"/>
</dbReference>
<evidence type="ECO:0000313" key="4">
    <source>
        <dbReference type="EMBL" id="RFU84411.1"/>
    </source>
</evidence>
<comment type="caution">
    <text evidence="4">The sequence shown here is derived from an EMBL/GenBank/DDBJ whole genome shotgun (WGS) entry which is preliminary data.</text>
</comment>
<dbReference type="EMBL" id="QUAK01000120">
    <property type="protein sequence ID" value="RFU84411.1"/>
    <property type="molecule type" value="Genomic_DNA"/>
</dbReference>
<reference evidence="4 5" key="1">
    <citation type="submission" date="2018-08" db="EMBL/GenBank/DDBJ databases">
        <title>Isolation, diversity and antifungal activity of Actinobacteria from wheat.</title>
        <authorList>
            <person name="Han C."/>
        </authorList>
    </citation>
    <scope>NUCLEOTIDE SEQUENCE [LARGE SCALE GENOMIC DNA]</scope>
    <source>
        <strain evidence="4 5">NEAU-YY421</strain>
    </source>
</reference>
<evidence type="ECO:0000259" key="3">
    <source>
        <dbReference type="SMART" id="SM00998"/>
    </source>
</evidence>
<dbReference type="InterPro" id="IPR000362">
    <property type="entry name" value="Fumarate_lyase_fam"/>
</dbReference>
<dbReference type="AlphaFoldDB" id="A0A372M0K8"/>
<dbReference type="PANTHER" id="PTHR43172">
    <property type="entry name" value="ADENYLOSUCCINATE LYASE"/>
    <property type="match status" value="1"/>
</dbReference>
<dbReference type="InterPro" id="IPR008948">
    <property type="entry name" value="L-Aspartase-like"/>
</dbReference>
<gene>
    <name evidence="4" type="ORF">DY218_22380</name>
</gene>
<dbReference type="PANTHER" id="PTHR43172:SF2">
    <property type="entry name" value="ADENYLOSUCCINATE LYASE C-TERMINAL DOMAIN-CONTAINING PROTEIN"/>
    <property type="match status" value="1"/>
</dbReference>
<organism evidence="4 5">
    <name type="scientific">Streptomyces triticagri</name>
    <dbReference type="NCBI Taxonomy" id="2293568"/>
    <lineage>
        <taxon>Bacteria</taxon>
        <taxon>Bacillati</taxon>
        <taxon>Actinomycetota</taxon>
        <taxon>Actinomycetes</taxon>
        <taxon>Kitasatosporales</taxon>
        <taxon>Streptomycetaceae</taxon>
        <taxon>Streptomyces</taxon>
    </lineage>
</organism>
<dbReference type="OrthoDB" id="9768878at2"/>
<dbReference type="InterPro" id="IPR022761">
    <property type="entry name" value="Fumarate_lyase_N"/>
</dbReference>
<evidence type="ECO:0000313" key="5">
    <source>
        <dbReference type="Proteomes" id="UP000263094"/>
    </source>
</evidence>
<dbReference type="RefSeq" id="WP_128557902.1">
    <property type="nucleotide sequence ID" value="NZ_QUAK01000120.1"/>
</dbReference>
<dbReference type="Gene3D" id="1.20.200.10">
    <property type="entry name" value="Fumarase/aspartase (Central domain)"/>
    <property type="match status" value="1"/>
</dbReference>
<evidence type="ECO:0000256" key="1">
    <source>
        <dbReference type="ARBA" id="ARBA00023239"/>
    </source>
</evidence>
<evidence type="ECO:0000256" key="2">
    <source>
        <dbReference type="ARBA" id="ARBA00034772"/>
    </source>
</evidence>
<keyword evidence="1" id="KW-0456">Lyase</keyword>
<comment type="similarity">
    <text evidence="2">Belongs to the class-II fumarase/aspartase family.</text>
</comment>
<dbReference type="Pfam" id="PF10397">
    <property type="entry name" value="ADSL_C"/>
    <property type="match status" value="1"/>
</dbReference>
<keyword evidence="4" id="KW-0413">Isomerase</keyword>
<sequence>MSTHAPRPEPFSLTSRLAADPDQCALFCEDATLDSWLATERALARAQAEAGVLTHAEAAAIRDAARLHHIDREELWRTARTVGYPILGLVRQISRRLPPGPDGRLHYGATTQDIMDTGLALQMVRSLAALECRIVELGDVLADRVTEHAATVMAARTHGQQAVPTTFGATLAGLLAQFTRHRQRLAQAAPRIGMISLFGAGGTAAAFGPHAAAIRRDTARLLGLHDTATPWHVARDGFAEFGWLCSLLTATCARLARNIVDLSRTEIAEVFEPYDDHRGASSTMPQKVNPITSESIIGLSGSAGALTSALLRAQEAGHERAAGEWHIEWRVLPELAVSAGAALTETIALLRGLRVDARRMRTNLGSDRGLVMAESHMIALAGPVGRERAHDLVHEAVTRTRTTGAHLTQALRDVLAERHLDTLLPGLHTQPENYLGQAHRIAETTVRLWRTQTAPLPEPPTPLTQLVAD</sequence>
<dbReference type="GO" id="GO:0016829">
    <property type="term" value="F:lyase activity"/>
    <property type="evidence" value="ECO:0007669"/>
    <property type="project" value="UniProtKB-KW"/>
</dbReference>
<dbReference type="GO" id="GO:0016853">
    <property type="term" value="F:isomerase activity"/>
    <property type="evidence" value="ECO:0007669"/>
    <property type="project" value="UniProtKB-KW"/>
</dbReference>
<feature type="domain" description="Adenylosuccinate lyase C-terminal" evidence="3">
    <location>
        <begin position="368"/>
        <end position="446"/>
    </location>
</feature>
<dbReference type="PRINTS" id="PR00149">
    <property type="entry name" value="FUMRATELYASE"/>
</dbReference>
<dbReference type="Proteomes" id="UP000263094">
    <property type="component" value="Unassembled WGS sequence"/>
</dbReference>
<dbReference type="InterPro" id="IPR019468">
    <property type="entry name" value="AdenyloSucc_lyase_C"/>
</dbReference>
<accession>A0A372M0K8</accession>
<protein>
    <submittedName>
        <fullName evidence="4">3-carboxy-cis,cis-muconate cycloisomerase</fullName>
    </submittedName>
</protein>
<dbReference type="PRINTS" id="PR00145">
    <property type="entry name" value="ARGSUCLYASE"/>
</dbReference>
<dbReference type="SMART" id="SM00998">
    <property type="entry name" value="ADSL_C"/>
    <property type="match status" value="1"/>
</dbReference>
<dbReference type="Pfam" id="PF00206">
    <property type="entry name" value="Lyase_1"/>
    <property type="match status" value="1"/>
</dbReference>
<keyword evidence="5" id="KW-1185">Reference proteome</keyword>
<dbReference type="SUPFAM" id="SSF48557">
    <property type="entry name" value="L-aspartase-like"/>
    <property type="match status" value="1"/>
</dbReference>